<evidence type="ECO:0000259" key="13">
    <source>
        <dbReference type="PROSITE" id="PS51846"/>
    </source>
</evidence>
<organism evidence="14 15">
    <name type="scientific">Novilysobacter selenitireducens</name>
    <dbReference type="NCBI Taxonomy" id="2872639"/>
    <lineage>
        <taxon>Bacteria</taxon>
        <taxon>Pseudomonadati</taxon>
        <taxon>Pseudomonadota</taxon>
        <taxon>Gammaproteobacteria</taxon>
        <taxon>Lysobacterales</taxon>
        <taxon>Lysobacteraceae</taxon>
        <taxon>Novilysobacter</taxon>
    </lineage>
</organism>
<evidence type="ECO:0000256" key="5">
    <source>
        <dbReference type="ARBA" id="ARBA00023122"/>
    </source>
</evidence>
<evidence type="ECO:0000256" key="7">
    <source>
        <dbReference type="PROSITE-ProRule" id="PRU00703"/>
    </source>
</evidence>
<proteinExistence type="predicted"/>
<evidence type="ECO:0000256" key="3">
    <source>
        <dbReference type="ARBA" id="ARBA00022737"/>
    </source>
</evidence>
<dbReference type="CDD" id="cd04590">
    <property type="entry name" value="CBS_pair_CorC_HlyC_assoc"/>
    <property type="match status" value="1"/>
</dbReference>
<dbReference type="SUPFAM" id="SSF54631">
    <property type="entry name" value="CBS-domain pair"/>
    <property type="match status" value="1"/>
</dbReference>
<dbReference type="Pfam" id="PF00571">
    <property type="entry name" value="CBS"/>
    <property type="match status" value="1"/>
</dbReference>
<dbReference type="InterPro" id="IPR046342">
    <property type="entry name" value="CBS_dom_sf"/>
</dbReference>
<keyword evidence="4 8" id="KW-1133">Transmembrane helix</keyword>
<dbReference type="RefSeq" id="WP_223675113.1">
    <property type="nucleotide sequence ID" value="NZ_JAINZW010000002.1"/>
</dbReference>
<dbReference type="Gene3D" id="3.10.580.10">
    <property type="entry name" value="CBS-domain"/>
    <property type="match status" value="1"/>
</dbReference>
<evidence type="ECO:0000313" key="14">
    <source>
        <dbReference type="EMBL" id="MBZ4038915.1"/>
    </source>
</evidence>
<comment type="subcellular location">
    <subcellularLocation>
        <location evidence="1">Membrane</location>
        <topology evidence="1">Multi-pass membrane protein</topology>
    </subcellularLocation>
</comment>
<feature type="transmembrane region" description="Helical" evidence="10">
    <location>
        <begin position="52"/>
        <end position="74"/>
    </location>
</feature>
<dbReference type="EMBL" id="JAINZW010000002">
    <property type="protein sequence ID" value="MBZ4038915.1"/>
    <property type="molecule type" value="Genomic_DNA"/>
</dbReference>
<keyword evidence="15" id="KW-1185">Reference proteome</keyword>
<evidence type="ECO:0000256" key="10">
    <source>
        <dbReference type="SAM" id="Phobius"/>
    </source>
</evidence>
<comment type="caution">
    <text evidence="14">The sequence shown here is derived from an EMBL/GenBank/DDBJ whole genome shotgun (WGS) entry which is preliminary data.</text>
</comment>
<feature type="domain" description="CNNM transmembrane" evidence="13">
    <location>
        <begin position="43"/>
        <end position="226"/>
    </location>
</feature>
<dbReference type="InterPro" id="IPR002550">
    <property type="entry name" value="CNNM"/>
</dbReference>
<dbReference type="SMART" id="SM00116">
    <property type="entry name" value="CBS"/>
    <property type="match status" value="2"/>
</dbReference>
<evidence type="ECO:0000313" key="15">
    <source>
        <dbReference type="Proteomes" id="UP001430954"/>
    </source>
</evidence>
<feature type="signal peptide" evidence="11">
    <location>
        <begin position="1"/>
        <end position="28"/>
    </location>
</feature>
<protein>
    <submittedName>
        <fullName evidence="14">Hemolysin family protein</fullName>
    </submittedName>
</protein>
<keyword evidence="5 7" id="KW-0129">CBS domain</keyword>
<feature type="region of interest" description="Disordered" evidence="9">
    <location>
        <begin position="384"/>
        <end position="407"/>
    </location>
</feature>
<reference evidence="14 15" key="1">
    <citation type="submission" date="2021-09" db="EMBL/GenBank/DDBJ databases">
        <title>Lysobacter sp. 13A isolated from the river sediment.</title>
        <authorList>
            <person name="Liu H."/>
            <person name="Li S."/>
            <person name="Mao S."/>
        </authorList>
    </citation>
    <scope>NUCLEOTIDE SEQUENCE [LARGE SCALE GENOMIC DNA]</scope>
    <source>
        <strain evidence="14 15">13A</strain>
    </source>
</reference>
<dbReference type="PANTHER" id="PTHR22777">
    <property type="entry name" value="HEMOLYSIN-RELATED"/>
    <property type="match status" value="1"/>
</dbReference>
<keyword evidence="3" id="KW-0677">Repeat</keyword>
<dbReference type="PROSITE" id="PS51846">
    <property type="entry name" value="CNNM"/>
    <property type="match status" value="1"/>
</dbReference>
<evidence type="ECO:0000256" key="11">
    <source>
        <dbReference type="SAM" id="SignalP"/>
    </source>
</evidence>
<keyword evidence="11" id="KW-0732">Signal</keyword>
<feature type="domain" description="CBS" evidence="12">
    <location>
        <begin position="310"/>
        <end position="368"/>
    </location>
</feature>
<dbReference type="Proteomes" id="UP001430954">
    <property type="component" value="Unassembled WGS sequence"/>
</dbReference>
<dbReference type="PANTHER" id="PTHR22777:SF4">
    <property type="entry name" value="UPF0053 PROTEIN SLL1254"/>
    <property type="match status" value="1"/>
</dbReference>
<accession>A0ABS7T4V6</accession>
<keyword evidence="2 8" id="KW-0812">Transmembrane</keyword>
<feature type="chain" id="PRO_5045050474" evidence="11">
    <location>
        <begin position="29"/>
        <end position="407"/>
    </location>
</feature>
<sequence length="407" mass="44462">MHVPARPSRPALVAVALVLAAVLLPAHGAAPVDTGDGGTTGYTTLDVTLLLVYLLGALVLSFLCSVAEATLLSITPSYIQGLRETRPQLAETLQRLRQDNVDQSLAAILTLNTIAHTAGAIGSGAKATVVFGSAWVGVFSAVATLLILFLSEIVPKTLGAVYWRSLAGPTARFVRALIVMLYPLIKMSELLTRLVSRGKKVHVFSRDEFVAMADVGEEAGQIDERESRIIRNLFRMTALKARDAMTPRTVVKAIPGDRTVGDTLEDSGDTPFSRLPVYGTDLDDVHGFILKDDLLLAHARGENSRLVSELQRELPAIPGSQPLSTVLERLLERRHQITLVVGEYGETLGLLTLEDLIETLLGDEIVDEQDTVEDMRALARERWERRAKRRGVESAAWTRDQPPPDRR</sequence>
<dbReference type="PROSITE" id="PS51371">
    <property type="entry name" value="CBS"/>
    <property type="match status" value="1"/>
</dbReference>
<dbReference type="Pfam" id="PF01595">
    <property type="entry name" value="CNNM"/>
    <property type="match status" value="1"/>
</dbReference>
<evidence type="ECO:0000259" key="12">
    <source>
        <dbReference type="PROSITE" id="PS51371"/>
    </source>
</evidence>
<evidence type="ECO:0000256" key="8">
    <source>
        <dbReference type="PROSITE-ProRule" id="PRU01193"/>
    </source>
</evidence>
<feature type="transmembrane region" description="Helical" evidence="10">
    <location>
        <begin position="129"/>
        <end position="150"/>
    </location>
</feature>
<evidence type="ECO:0000256" key="4">
    <source>
        <dbReference type="ARBA" id="ARBA00022989"/>
    </source>
</evidence>
<dbReference type="InterPro" id="IPR000644">
    <property type="entry name" value="CBS_dom"/>
</dbReference>
<evidence type="ECO:0000256" key="2">
    <source>
        <dbReference type="ARBA" id="ARBA00022692"/>
    </source>
</evidence>
<evidence type="ECO:0000256" key="9">
    <source>
        <dbReference type="SAM" id="MobiDB-lite"/>
    </source>
</evidence>
<keyword evidence="6 8" id="KW-0472">Membrane</keyword>
<dbReference type="InterPro" id="IPR044751">
    <property type="entry name" value="Ion_transp-like_CBS"/>
</dbReference>
<gene>
    <name evidence="14" type="ORF">K6753_05160</name>
</gene>
<name>A0ABS7T4V6_9GAMM</name>
<evidence type="ECO:0000256" key="6">
    <source>
        <dbReference type="ARBA" id="ARBA00023136"/>
    </source>
</evidence>
<evidence type="ECO:0000256" key="1">
    <source>
        <dbReference type="ARBA" id="ARBA00004141"/>
    </source>
</evidence>